<reference evidence="2" key="1">
    <citation type="journal article" date="2022" name="Front. Genet.">
        <title>Chromosome-Scale Assembly of the Dendrobium nobile Genome Provides Insights Into the Molecular Mechanism of the Biosynthesis of the Medicinal Active Ingredient of Dendrobium.</title>
        <authorList>
            <person name="Xu Q."/>
            <person name="Niu S.-C."/>
            <person name="Li K.-L."/>
            <person name="Zheng P.-J."/>
            <person name="Zhang X.-J."/>
            <person name="Jia Y."/>
            <person name="Liu Y."/>
            <person name="Niu Y.-X."/>
            <person name="Yu L.-H."/>
            <person name="Chen D.-F."/>
            <person name="Zhang G.-Q."/>
        </authorList>
    </citation>
    <scope>NUCLEOTIDE SEQUENCE</scope>
    <source>
        <tissue evidence="2">Leaf</tissue>
    </source>
</reference>
<feature type="compositionally biased region" description="Low complexity" evidence="1">
    <location>
        <begin position="202"/>
        <end position="213"/>
    </location>
</feature>
<organism evidence="2 3">
    <name type="scientific">Dendrobium nobile</name>
    <name type="common">Orchid</name>
    <dbReference type="NCBI Taxonomy" id="94219"/>
    <lineage>
        <taxon>Eukaryota</taxon>
        <taxon>Viridiplantae</taxon>
        <taxon>Streptophyta</taxon>
        <taxon>Embryophyta</taxon>
        <taxon>Tracheophyta</taxon>
        <taxon>Spermatophyta</taxon>
        <taxon>Magnoliopsida</taxon>
        <taxon>Liliopsida</taxon>
        <taxon>Asparagales</taxon>
        <taxon>Orchidaceae</taxon>
        <taxon>Epidendroideae</taxon>
        <taxon>Malaxideae</taxon>
        <taxon>Dendrobiinae</taxon>
        <taxon>Dendrobium</taxon>
    </lineage>
</organism>
<accession>A0A8T3A6H7</accession>
<evidence type="ECO:0000256" key="1">
    <source>
        <dbReference type="SAM" id="MobiDB-lite"/>
    </source>
</evidence>
<keyword evidence="3" id="KW-1185">Reference proteome</keyword>
<dbReference type="OrthoDB" id="1902342at2759"/>
<sequence>MRIIWFAKEFLIRWNFFLGRFAAKMASNKLSTEAIALTEKKMDMTLDDIIKMSKKVPFKGKQAPRTSNKSQGFLNDRVAQRNAKVQRFMNTRSAIRQGVLAQRRTNFKGNQFPVTTEVARRATIVPIRNRAVNPIKQRAAAVPIRTNAGDGNFTGKKQTMNNKQKPKTLDALFAGMKEQRIRTMSQQLGRGRGQAGQRRGRQNQQQRGWIGAASGGSAARYGAQFGNFGR</sequence>
<evidence type="ECO:0000313" key="2">
    <source>
        <dbReference type="EMBL" id="KAI0491830.1"/>
    </source>
</evidence>
<dbReference type="PANTHER" id="PTHR36048">
    <property type="entry name" value="RIBOSOME MATURATION FACTOR"/>
    <property type="match status" value="1"/>
</dbReference>
<feature type="region of interest" description="Disordered" evidence="1">
    <location>
        <begin position="185"/>
        <end position="213"/>
    </location>
</feature>
<dbReference type="AlphaFoldDB" id="A0A8T3A6H7"/>
<dbReference type="EMBL" id="JAGYWB010000018">
    <property type="protein sequence ID" value="KAI0491830.1"/>
    <property type="molecule type" value="Genomic_DNA"/>
</dbReference>
<dbReference type="Proteomes" id="UP000829196">
    <property type="component" value="Unassembled WGS sequence"/>
</dbReference>
<proteinExistence type="predicted"/>
<name>A0A8T3A6H7_DENNO</name>
<dbReference type="PANTHER" id="PTHR36048:SF1">
    <property type="entry name" value="RIBOSOME MATURATION FACTOR"/>
    <property type="match status" value="1"/>
</dbReference>
<gene>
    <name evidence="2" type="ORF">KFK09_026091</name>
</gene>
<protein>
    <submittedName>
        <fullName evidence="2">Uncharacterized protein</fullName>
    </submittedName>
</protein>
<comment type="caution">
    <text evidence="2">The sequence shown here is derived from an EMBL/GenBank/DDBJ whole genome shotgun (WGS) entry which is preliminary data.</text>
</comment>
<evidence type="ECO:0000313" key="3">
    <source>
        <dbReference type="Proteomes" id="UP000829196"/>
    </source>
</evidence>